<proteinExistence type="predicted"/>
<name>A0A314ULU8_PRUYE</name>
<dbReference type="EMBL" id="PJQY01003313">
    <property type="protein sequence ID" value="PQM38483.1"/>
    <property type="molecule type" value="Genomic_DNA"/>
</dbReference>
<sequence>MVAKSALPPSTKSEILGAPDFFQRLPQRRASTFTHLFLFFLPLFMAKSDEGREMGAPTGLRDSILFYVPIPVGFFRCLHLGSPLAALRVRILSLFMVSYFSQVLKALTPLYSNGWAF</sequence>
<keyword evidence="2" id="KW-1185">Reference proteome</keyword>
<evidence type="ECO:0000313" key="2">
    <source>
        <dbReference type="Proteomes" id="UP000250321"/>
    </source>
</evidence>
<comment type="caution">
    <text evidence="1">The sequence shown here is derived from an EMBL/GenBank/DDBJ whole genome shotgun (WGS) entry which is preliminary data.</text>
</comment>
<accession>A0A314ULU8</accession>
<reference evidence="1 2" key="1">
    <citation type="submission" date="2018-02" db="EMBL/GenBank/DDBJ databases">
        <title>Draft genome of wild Prunus yedoensis var. nudiflora.</title>
        <authorList>
            <person name="Baek S."/>
            <person name="Kim J.-H."/>
            <person name="Choi K."/>
            <person name="Kim G.-B."/>
            <person name="Cho A."/>
            <person name="Jang H."/>
            <person name="Shin C.-H."/>
            <person name="Yu H.-J."/>
            <person name="Mun J.-H."/>
        </authorList>
    </citation>
    <scope>NUCLEOTIDE SEQUENCE [LARGE SCALE GENOMIC DNA]</scope>
    <source>
        <strain evidence="2">cv. Jeju island</strain>
        <tissue evidence="1">Leaf</tissue>
    </source>
</reference>
<evidence type="ECO:0000313" key="1">
    <source>
        <dbReference type="EMBL" id="PQM38483.1"/>
    </source>
</evidence>
<organism evidence="1 2">
    <name type="scientific">Prunus yedoensis var. nudiflora</name>
    <dbReference type="NCBI Taxonomy" id="2094558"/>
    <lineage>
        <taxon>Eukaryota</taxon>
        <taxon>Viridiplantae</taxon>
        <taxon>Streptophyta</taxon>
        <taxon>Embryophyta</taxon>
        <taxon>Tracheophyta</taxon>
        <taxon>Spermatophyta</taxon>
        <taxon>Magnoliopsida</taxon>
        <taxon>eudicotyledons</taxon>
        <taxon>Gunneridae</taxon>
        <taxon>Pentapetalae</taxon>
        <taxon>rosids</taxon>
        <taxon>fabids</taxon>
        <taxon>Rosales</taxon>
        <taxon>Rosaceae</taxon>
        <taxon>Amygdaloideae</taxon>
        <taxon>Amygdaleae</taxon>
        <taxon>Prunus</taxon>
    </lineage>
</organism>
<protein>
    <submittedName>
        <fullName evidence="1">Uncharacterized protein</fullName>
    </submittedName>
</protein>
<dbReference type="AlphaFoldDB" id="A0A314ULU8"/>
<gene>
    <name evidence="1" type="ORF">Pyn_16931</name>
</gene>
<dbReference type="Proteomes" id="UP000250321">
    <property type="component" value="Unassembled WGS sequence"/>
</dbReference>